<protein>
    <submittedName>
        <fullName evidence="4">SDR family oxidoreductase</fullName>
    </submittedName>
</protein>
<proteinExistence type="inferred from homology"/>
<dbReference type="InterPro" id="IPR036291">
    <property type="entry name" value="NAD(P)-bd_dom_sf"/>
</dbReference>
<name>A0ABT2CZ70_9BURK</name>
<dbReference type="NCBIfam" id="NF005559">
    <property type="entry name" value="PRK07231.1"/>
    <property type="match status" value="1"/>
</dbReference>
<dbReference type="PRINTS" id="PR00080">
    <property type="entry name" value="SDRFAMILY"/>
</dbReference>
<dbReference type="PRINTS" id="PR00081">
    <property type="entry name" value="GDHRDH"/>
</dbReference>
<dbReference type="PANTHER" id="PTHR42760">
    <property type="entry name" value="SHORT-CHAIN DEHYDROGENASES/REDUCTASES FAMILY MEMBER"/>
    <property type="match status" value="1"/>
</dbReference>
<evidence type="ECO:0000256" key="2">
    <source>
        <dbReference type="ARBA" id="ARBA00023002"/>
    </source>
</evidence>
<feature type="domain" description="Ketoreductase" evidence="3">
    <location>
        <begin position="6"/>
        <end position="182"/>
    </location>
</feature>
<comment type="caution">
    <text evidence="4">The sequence shown here is derived from an EMBL/GenBank/DDBJ whole genome shotgun (WGS) entry which is preliminary data.</text>
</comment>
<evidence type="ECO:0000313" key="5">
    <source>
        <dbReference type="Proteomes" id="UP001204621"/>
    </source>
</evidence>
<organism evidence="4 5">
    <name type="scientific">Massilia terrae</name>
    <dbReference type="NCBI Taxonomy" id="1811224"/>
    <lineage>
        <taxon>Bacteria</taxon>
        <taxon>Pseudomonadati</taxon>
        <taxon>Pseudomonadota</taxon>
        <taxon>Betaproteobacteria</taxon>
        <taxon>Burkholderiales</taxon>
        <taxon>Oxalobacteraceae</taxon>
        <taxon>Telluria group</taxon>
        <taxon>Massilia</taxon>
    </lineage>
</organism>
<dbReference type="Gene3D" id="3.40.50.720">
    <property type="entry name" value="NAD(P)-binding Rossmann-like Domain"/>
    <property type="match status" value="1"/>
</dbReference>
<accession>A0ABT2CZ70</accession>
<dbReference type="Pfam" id="PF13561">
    <property type="entry name" value="adh_short_C2"/>
    <property type="match status" value="1"/>
</dbReference>
<keyword evidence="2" id="KW-0560">Oxidoreductase</keyword>
<dbReference type="EMBL" id="JANUGU010000004">
    <property type="protein sequence ID" value="MCS0659278.1"/>
    <property type="molecule type" value="Genomic_DNA"/>
</dbReference>
<dbReference type="InterPro" id="IPR057326">
    <property type="entry name" value="KR_dom"/>
</dbReference>
<dbReference type="InterPro" id="IPR020904">
    <property type="entry name" value="Sc_DH/Rdtase_CS"/>
</dbReference>
<dbReference type="SMART" id="SM00822">
    <property type="entry name" value="PKS_KR"/>
    <property type="match status" value="1"/>
</dbReference>
<dbReference type="PANTHER" id="PTHR42760:SF133">
    <property type="entry name" value="3-OXOACYL-[ACYL-CARRIER-PROTEIN] REDUCTASE"/>
    <property type="match status" value="1"/>
</dbReference>
<evidence type="ECO:0000259" key="3">
    <source>
        <dbReference type="SMART" id="SM00822"/>
    </source>
</evidence>
<dbReference type="PROSITE" id="PS00061">
    <property type="entry name" value="ADH_SHORT"/>
    <property type="match status" value="1"/>
</dbReference>
<dbReference type="InterPro" id="IPR002347">
    <property type="entry name" value="SDR_fam"/>
</dbReference>
<dbReference type="PROSITE" id="PS51257">
    <property type="entry name" value="PROKAR_LIPOPROTEIN"/>
    <property type="match status" value="1"/>
</dbReference>
<dbReference type="Proteomes" id="UP001204621">
    <property type="component" value="Unassembled WGS sequence"/>
</dbReference>
<dbReference type="RefSeq" id="WP_258812461.1">
    <property type="nucleotide sequence ID" value="NZ_JANUGU010000004.1"/>
</dbReference>
<evidence type="ECO:0000256" key="1">
    <source>
        <dbReference type="ARBA" id="ARBA00006484"/>
    </source>
</evidence>
<sequence>MRLANQVAIVTGASQGIGLACAQRLLREGARVMLADVREHEGRAAAETLGEAARFFCADVSQKADVDALVAETLAAFGQIDILVNNAGVTHAADFLDLTEDDFDRVLRINLKSMFLCSQAVAREMVKRQRGCIINMSSVNAELTIPNQIPYVVSKGGVNQLTRVASIALAQYGIRVNAIGPGTILTELAKKAVLGSPEARHTILSRTPLGRCGEPEEVASIAAFLASDDASYITGQTLYADGGRMALNYTVPVRE</sequence>
<reference evidence="4 5" key="1">
    <citation type="submission" date="2022-08" db="EMBL/GenBank/DDBJ databases">
        <title>Reclassification of Massilia species as members of the genera Telluria, Duganella, Pseudoduganella, Mokoshia gen. nov. and Zemynaea gen. nov. using orthogonal and non-orthogonal genome-based approaches.</title>
        <authorList>
            <person name="Bowman J.P."/>
        </authorList>
    </citation>
    <scope>NUCLEOTIDE SEQUENCE [LARGE SCALE GENOMIC DNA]</scope>
    <source>
        <strain evidence="4 5">JCM 31606</strain>
    </source>
</reference>
<gene>
    <name evidence="4" type="ORF">NX778_14500</name>
</gene>
<keyword evidence="5" id="KW-1185">Reference proteome</keyword>
<comment type="similarity">
    <text evidence="1">Belongs to the short-chain dehydrogenases/reductases (SDR) family.</text>
</comment>
<dbReference type="SUPFAM" id="SSF51735">
    <property type="entry name" value="NAD(P)-binding Rossmann-fold domains"/>
    <property type="match status" value="1"/>
</dbReference>
<evidence type="ECO:0000313" key="4">
    <source>
        <dbReference type="EMBL" id="MCS0659278.1"/>
    </source>
</evidence>